<feature type="compositionally biased region" description="Low complexity" evidence="1">
    <location>
        <begin position="66"/>
        <end position="78"/>
    </location>
</feature>
<feature type="non-terminal residue" evidence="2">
    <location>
        <position position="78"/>
    </location>
</feature>
<feature type="region of interest" description="Disordered" evidence="1">
    <location>
        <begin position="57"/>
        <end position="78"/>
    </location>
</feature>
<accession>A0ABR0LI22</accession>
<dbReference type="EMBL" id="JAVRRA010020138">
    <property type="protein sequence ID" value="KAK5172499.1"/>
    <property type="molecule type" value="Genomic_DNA"/>
</dbReference>
<proteinExistence type="predicted"/>
<comment type="caution">
    <text evidence="2">The sequence shown here is derived from an EMBL/GenBank/DDBJ whole genome shotgun (WGS) entry which is preliminary data.</text>
</comment>
<evidence type="ECO:0000313" key="3">
    <source>
        <dbReference type="Proteomes" id="UP001357485"/>
    </source>
</evidence>
<sequence length="78" mass="8811">MIEGTHREMIDMKDETMNEKYNGHLRTGTLGLLHDQILVIEPQFKVPGGGEYISDDARKYSKKSAAKSQYPQAQRSGN</sequence>
<name>A0ABR0LI22_9PEZI</name>
<evidence type="ECO:0000256" key="1">
    <source>
        <dbReference type="SAM" id="MobiDB-lite"/>
    </source>
</evidence>
<gene>
    <name evidence="2" type="ORF">LTR16_011704</name>
</gene>
<dbReference type="Proteomes" id="UP001357485">
    <property type="component" value="Unassembled WGS sequence"/>
</dbReference>
<organism evidence="2 3">
    <name type="scientific">Cryomyces antarcticus</name>
    <dbReference type="NCBI Taxonomy" id="329879"/>
    <lineage>
        <taxon>Eukaryota</taxon>
        <taxon>Fungi</taxon>
        <taxon>Dikarya</taxon>
        <taxon>Ascomycota</taxon>
        <taxon>Pezizomycotina</taxon>
        <taxon>Dothideomycetes</taxon>
        <taxon>Dothideomycetes incertae sedis</taxon>
        <taxon>Cryomyces</taxon>
    </lineage>
</organism>
<protein>
    <submittedName>
        <fullName evidence="2">Uncharacterized protein</fullName>
    </submittedName>
</protein>
<keyword evidence="3" id="KW-1185">Reference proteome</keyword>
<evidence type="ECO:0000313" key="2">
    <source>
        <dbReference type="EMBL" id="KAK5172499.1"/>
    </source>
</evidence>
<reference evidence="2 3" key="1">
    <citation type="submission" date="2023-08" db="EMBL/GenBank/DDBJ databases">
        <title>Black Yeasts Isolated from many extreme environments.</title>
        <authorList>
            <person name="Coleine C."/>
            <person name="Stajich J.E."/>
            <person name="Selbmann L."/>
        </authorList>
    </citation>
    <scope>NUCLEOTIDE SEQUENCE [LARGE SCALE GENOMIC DNA]</scope>
    <source>
        <strain evidence="2 3">CCFEE 536</strain>
    </source>
</reference>